<gene>
    <name evidence="2" type="ORF">RDI58_013439</name>
</gene>
<keyword evidence="3" id="KW-1185">Reference proteome</keyword>
<dbReference type="Proteomes" id="UP001371456">
    <property type="component" value="Unassembled WGS sequence"/>
</dbReference>
<dbReference type="AlphaFoldDB" id="A0AAN8YE02"/>
<dbReference type="EMBL" id="JBANQN010000005">
    <property type="protein sequence ID" value="KAK6789639.1"/>
    <property type="molecule type" value="Genomic_DNA"/>
</dbReference>
<evidence type="ECO:0000259" key="1">
    <source>
        <dbReference type="Pfam" id="PF13966"/>
    </source>
</evidence>
<comment type="caution">
    <text evidence="2">The sequence shown here is derived from an EMBL/GenBank/DDBJ whole genome shotgun (WGS) entry which is preliminary data.</text>
</comment>
<organism evidence="2 3">
    <name type="scientific">Solanum bulbocastanum</name>
    <name type="common">Wild potato</name>
    <dbReference type="NCBI Taxonomy" id="147425"/>
    <lineage>
        <taxon>Eukaryota</taxon>
        <taxon>Viridiplantae</taxon>
        <taxon>Streptophyta</taxon>
        <taxon>Embryophyta</taxon>
        <taxon>Tracheophyta</taxon>
        <taxon>Spermatophyta</taxon>
        <taxon>Magnoliopsida</taxon>
        <taxon>eudicotyledons</taxon>
        <taxon>Gunneridae</taxon>
        <taxon>Pentapetalae</taxon>
        <taxon>asterids</taxon>
        <taxon>lamiids</taxon>
        <taxon>Solanales</taxon>
        <taxon>Solanaceae</taxon>
        <taxon>Solanoideae</taxon>
        <taxon>Solaneae</taxon>
        <taxon>Solanum</taxon>
    </lineage>
</organism>
<dbReference type="Pfam" id="PF13966">
    <property type="entry name" value="zf-RVT"/>
    <property type="match status" value="1"/>
</dbReference>
<protein>
    <recommendedName>
        <fullName evidence="1">Reverse transcriptase zinc-binding domain-containing protein</fullName>
    </recommendedName>
</protein>
<dbReference type="InterPro" id="IPR026960">
    <property type="entry name" value="RVT-Znf"/>
</dbReference>
<reference evidence="2 3" key="1">
    <citation type="submission" date="2024-02" db="EMBL/GenBank/DDBJ databases">
        <title>de novo genome assembly of Solanum bulbocastanum strain 11H21.</title>
        <authorList>
            <person name="Hosaka A.J."/>
        </authorList>
    </citation>
    <scope>NUCLEOTIDE SEQUENCE [LARGE SCALE GENOMIC DNA]</scope>
    <source>
        <tissue evidence="2">Young leaves</tissue>
    </source>
</reference>
<accession>A0AAN8YE02</accession>
<evidence type="ECO:0000313" key="3">
    <source>
        <dbReference type="Proteomes" id="UP001371456"/>
    </source>
</evidence>
<feature type="domain" description="Reverse transcriptase zinc-binding" evidence="1">
    <location>
        <begin position="103"/>
        <end position="158"/>
    </location>
</feature>
<name>A0AAN8YE02_SOLBU</name>
<proteinExistence type="predicted"/>
<sequence length="315" mass="37260">MLHTRHNNDEEIWWKSRCAQSSLWYDNWTQLGALYYILPISDGLDNNLEEVNQITLNGRRIIDLLKELLNEEICHNVRKVLGNYKVLEERDFPWWMPNLKEKFTVNTTWEIMRNRKEPQEGILNIWEKGIPFKVSFLLWRVWLQRIPIGEVLVKNKITDSMIWEAGLHGPFVQLRQTIYKWWEGECVPKLRPLYKVVPAFIIWQLWKRRNVIRHGGKMSQHSMIMEVNRNLFLVAKYRCICPVVSSSKCNTDGSFKGDLNISTTTFYARDDKGDLVVAQAKRLDLCSTLEEEVQALKEGLLYCLNQNHIPLKTLW</sequence>
<evidence type="ECO:0000313" key="2">
    <source>
        <dbReference type="EMBL" id="KAK6789639.1"/>
    </source>
</evidence>